<dbReference type="EMBL" id="QJKB01000004">
    <property type="protein sequence ID" value="PXX43301.1"/>
    <property type="molecule type" value="Genomic_DNA"/>
</dbReference>
<feature type="transmembrane region" description="Helical" evidence="1">
    <location>
        <begin position="12"/>
        <end position="28"/>
    </location>
</feature>
<proteinExistence type="predicted"/>
<dbReference type="GO" id="GO:0016747">
    <property type="term" value="F:acyltransferase activity, transferring groups other than amino-acyl groups"/>
    <property type="evidence" value="ECO:0007669"/>
    <property type="project" value="InterPro"/>
</dbReference>
<feature type="transmembrane region" description="Helical" evidence="1">
    <location>
        <begin position="114"/>
        <end position="134"/>
    </location>
</feature>
<dbReference type="InterPro" id="IPR002656">
    <property type="entry name" value="Acyl_transf_3_dom"/>
</dbReference>
<reference evidence="3 4" key="1">
    <citation type="submission" date="2018-05" db="EMBL/GenBank/DDBJ databases">
        <title>Genomic Encyclopedia of Type Strains, Phase IV (KMG-IV): sequencing the most valuable type-strain genomes for metagenomic binning, comparative biology and taxonomic classification.</title>
        <authorList>
            <person name="Goeker M."/>
        </authorList>
    </citation>
    <scope>NUCLEOTIDE SEQUENCE [LARGE SCALE GENOMIC DNA]</scope>
    <source>
        <strain evidence="3 4">DSM 19792</strain>
    </source>
</reference>
<keyword evidence="1" id="KW-0472">Membrane</keyword>
<keyword evidence="3" id="KW-0808">Transferase</keyword>
<feature type="transmembrane region" description="Helical" evidence="1">
    <location>
        <begin position="141"/>
        <end position="162"/>
    </location>
</feature>
<sequence length="357" mass="40408">MSERNASIDIAKGLGIILVVFGHNWIIAHDHGELFRIIFSFHMPLFFFLSGAVLHHDTAFRDFLAFKADALLKPFFVVLSVWGLARIALSGVDARSYLLGMLYATGNTIEWVPLWYLPHLFLAMLLAWLILRLANRLHAGLLLPVFCMAILLAAGIAFIHMLSQLDAQQFAGLNLWLGNHQGNFPGLPWNLDLIGISTAFVLLGYVMHEHVMHFRFQSWIFTMALLLFTALHFFFDETIDLNMRVYGNRWISTAQALLGIYLLLSVSTCLQYTGKLGKALAYLGASSLFIMIFHSWIEWKVFAILARWISFNYLNASLAFLAGLLLPLLLLSLVKKNKFLHALLLPARHIPKLRTGL</sequence>
<dbReference type="PANTHER" id="PTHR37312">
    <property type="entry name" value="MEMBRANE-BOUND ACYLTRANSFERASE YKRP-RELATED"/>
    <property type="match status" value="1"/>
</dbReference>
<dbReference type="RefSeq" id="WP_110255831.1">
    <property type="nucleotide sequence ID" value="NZ_QJKB01000004.1"/>
</dbReference>
<feature type="transmembrane region" description="Helical" evidence="1">
    <location>
        <begin position="317"/>
        <end position="334"/>
    </location>
</feature>
<evidence type="ECO:0000256" key="1">
    <source>
        <dbReference type="SAM" id="Phobius"/>
    </source>
</evidence>
<keyword evidence="1" id="KW-1133">Transmembrane helix</keyword>
<gene>
    <name evidence="3" type="ORF">DFR42_104302</name>
</gene>
<evidence type="ECO:0000313" key="4">
    <source>
        <dbReference type="Proteomes" id="UP000247792"/>
    </source>
</evidence>
<feature type="transmembrane region" description="Helical" evidence="1">
    <location>
        <begin position="250"/>
        <end position="272"/>
    </location>
</feature>
<protein>
    <submittedName>
        <fullName evidence="3">Fucose 4-O-acetylase-like acetyltransferase</fullName>
    </submittedName>
</protein>
<dbReference type="OrthoDB" id="9814956at2"/>
<keyword evidence="4" id="KW-1185">Reference proteome</keyword>
<evidence type="ECO:0000259" key="2">
    <source>
        <dbReference type="Pfam" id="PF01757"/>
    </source>
</evidence>
<dbReference type="InterPro" id="IPR052734">
    <property type="entry name" value="Nod_factor_acetyltransferase"/>
</dbReference>
<feature type="transmembrane region" description="Helical" evidence="1">
    <location>
        <begin position="218"/>
        <end position="235"/>
    </location>
</feature>
<feature type="transmembrane region" description="Helical" evidence="1">
    <location>
        <begin position="187"/>
        <end position="206"/>
    </location>
</feature>
<accession>A0A318J951</accession>
<dbReference type="Pfam" id="PF01757">
    <property type="entry name" value="Acyl_transf_3"/>
    <property type="match status" value="1"/>
</dbReference>
<name>A0A318J951_9BURK</name>
<dbReference type="Proteomes" id="UP000247792">
    <property type="component" value="Unassembled WGS sequence"/>
</dbReference>
<feature type="transmembrane region" description="Helical" evidence="1">
    <location>
        <begin position="279"/>
        <end position="297"/>
    </location>
</feature>
<feature type="transmembrane region" description="Helical" evidence="1">
    <location>
        <begin position="34"/>
        <end position="54"/>
    </location>
</feature>
<organism evidence="3 4">
    <name type="scientific">Undibacterium pigrum</name>
    <dbReference type="NCBI Taxonomy" id="401470"/>
    <lineage>
        <taxon>Bacteria</taxon>
        <taxon>Pseudomonadati</taxon>
        <taxon>Pseudomonadota</taxon>
        <taxon>Betaproteobacteria</taxon>
        <taxon>Burkholderiales</taxon>
        <taxon>Oxalobacteraceae</taxon>
        <taxon>Undibacterium</taxon>
    </lineage>
</organism>
<comment type="caution">
    <text evidence="3">The sequence shown here is derived from an EMBL/GenBank/DDBJ whole genome shotgun (WGS) entry which is preliminary data.</text>
</comment>
<dbReference type="AlphaFoldDB" id="A0A318J951"/>
<keyword evidence="1" id="KW-0812">Transmembrane</keyword>
<evidence type="ECO:0000313" key="3">
    <source>
        <dbReference type="EMBL" id="PXX43301.1"/>
    </source>
</evidence>
<feature type="domain" description="Acyltransferase 3" evidence="2">
    <location>
        <begin position="5"/>
        <end position="330"/>
    </location>
</feature>
<dbReference type="PANTHER" id="PTHR37312:SF1">
    <property type="entry name" value="MEMBRANE-BOUND ACYLTRANSFERASE YKRP-RELATED"/>
    <property type="match status" value="1"/>
</dbReference>